<dbReference type="RefSeq" id="WP_008586597.1">
    <property type="nucleotide sequence ID" value="NZ_CP007035.1"/>
</dbReference>
<accession>W0F8V2</accession>
<name>W0F8V2_9BACT</name>
<dbReference type="HOGENOM" id="CLU_062997_0_0_10"/>
<dbReference type="KEGG" id="nso:NIASO_14420"/>
<keyword evidence="3" id="KW-1185">Reference proteome</keyword>
<protein>
    <recommendedName>
        <fullName evidence="4">DUF4421 domain-containing protein</fullName>
    </recommendedName>
</protein>
<sequence length="353" mass="39664">MKLFLFLLSFLLFFLPSSAQDGLSKNDTNYYYRYPHKLVIGPLLSKKNTVFAIDPKNQAGPLRYSTNTPTKLGISVGYDWLSVSASVGLGTLDPDYKKEKGKTKSINFQWAVNGQSVLADLHFQINKGLYLRDQPDPSFGSGPYYVRPDIQTQIFGVTLRKILNSRRFSIKPPFVYDTWQQRSAGSFMVGGEFIYGSARGDSAFVPAGVSGNFPDAGINKLHYIMFGPTLAYAHSFVLKNHFFVTLVASANGDAAQTTEQTTSSDKKTRWYFTPNLSMRGALGYNTSNWELAASVISNRFFIGANEKDIHYQQYSDQFRLAYIRRIHAGKTIPTVMNWGRKIIETMGFGFLID</sequence>
<reference evidence="2 3" key="1">
    <citation type="submission" date="2013-12" db="EMBL/GenBank/DDBJ databases">
        <authorList>
            <consortium name="DOE Joint Genome Institute"/>
            <person name="Eisen J."/>
            <person name="Huntemann M."/>
            <person name="Han J."/>
            <person name="Chen A."/>
            <person name="Kyrpides N."/>
            <person name="Mavromatis K."/>
            <person name="Markowitz V."/>
            <person name="Palaniappan K."/>
            <person name="Ivanova N."/>
            <person name="Schaumberg A."/>
            <person name="Pati A."/>
            <person name="Liolios K."/>
            <person name="Nordberg H.P."/>
            <person name="Cantor M.N."/>
            <person name="Hua S.X."/>
            <person name="Woyke T."/>
        </authorList>
    </citation>
    <scope>NUCLEOTIDE SEQUENCE [LARGE SCALE GENOMIC DNA]</scope>
    <source>
        <strain evidence="3">DSM 19437</strain>
    </source>
</reference>
<evidence type="ECO:0000313" key="2">
    <source>
        <dbReference type="EMBL" id="AHF17796.1"/>
    </source>
</evidence>
<dbReference type="AlphaFoldDB" id="W0F8V2"/>
<keyword evidence="1" id="KW-0732">Signal</keyword>
<proteinExistence type="predicted"/>
<dbReference type="STRING" id="929713.NIASO_14420"/>
<organism evidence="2 3">
    <name type="scientific">Niabella soli DSM 19437</name>
    <dbReference type="NCBI Taxonomy" id="929713"/>
    <lineage>
        <taxon>Bacteria</taxon>
        <taxon>Pseudomonadati</taxon>
        <taxon>Bacteroidota</taxon>
        <taxon>Chitinophagia</taxon>
        <taxon>Chitinophagales</taxon>
        <taxon>Chitinophagaceae</taxon>
        <taxon>Niabella</taxon>
    </lineage>
</organism>
<dbReference type="EMBL" id="CP007035">
    <property type="protein sequence ID" value="AHF17796.1"/>
    <property type="molecule type" value="Genomic_DNA"/>
</dbReference>
<evidence type="ECO:0008006" key="4">
    <source>
        <dbReference type="Google" id="ProtNLM"/>
    </source>
</evidence>
<feature type="signal peptide" evidence="1">
    <location>
        <begin position="1"/>
        <end position="19"/>
    </location>
</feature>
<dbReference type="eggNOG" id="COG5571">
    <property type="taxonomic scope" value="Bacteria"/>
</dbReference>
<evidence type="ECO:0000256" key="1">
    <source>
        <dbReference type="SAM" id="SignalP"/>
    </source>
</evidence>
<evidence type="ECO:0000313" key="3">
    <source>
        <dbReference type="Proteomes" id="UP000003586"/>
    </source>
</evidence>
<dbReference type="Pfam" id="PF14391">
    <property type="entry name" value="DUF4421"/>
    <property type="match status" value="1"/>
</dbReference>
<dbReference type="Proteomes" id="UP000003586">
    <property type="component" value="Chromosome"/>
</dbReference>
<dbReference type="OrthoDB" id="669053at2"/>
<dbReference type="InterPro" id="IPR025535">
    <property type="entry name" value="DUF4421"/>
</dbReference>
<feature type="chain" id="PRO_5004788656" description="DUF4421 domain-containing protein" evidence="1">
    <location>
        <begin position="20"/>
        <end position="353"/>
    </location>
</feature>
<gene>
    <name evidence="2" type="ORF">NIASO_14420</name>
</gene>